<feature type="transmembrane region" description="Helical" evidence="1">
    <location>
        <begin position="276"/>
        <end position="293"/>
    </location>
</feature>
<accession>A0A917S1I6</accession>
<evidence type="ECO:0000256" key="1">
    <source>
        <dbReference type="SAM" id="Phobius"/>
    </source>
</evidence>
<feature type="transmembrane region" description="Helical" evidence="1">
    <location>
        <begin position="12"/>
        <end position="31"/>
    </location>
</feature>
<organism evidence="2 3">
    <name type="scientific">Sporolactobacillus putidus</name>
    <dbReference type="NCBI Taxonomy" id="492735"/>
    <lineage>
        <taxon>Bacteria</taxon>
        <taxon>Bacillati</taxon>
        <taxon>Bacillota</taxon>
        <taxon>Bacilli</taxon>
        <taxon>Bacillales</taxon>
        <taxon>Sporolactobacillaceae</taxon>
        <taxon>Sporolactobacillus</taxon>
    </lineage>
</organism>
<dbReference type="Pfam" id="PF19484">
    <property type="entry name" value="DUF6020"/>
    <property type="match status" value="1"/>
</dbReference>
<dbReference type="AlphaFoldDB" id="A0A917S1I6"/>
<feature type="transmembrane region" description="Helical" evidence="1">
    <location>
        <begin position="323"/>
        <end position="338"/>
    </location>
</feature>
<dbReference type="EMBL" id="BMOK01000004">
    <property type="protein sequence ID" value="GGL48837.1"/>
    <property type="molecule type" value="Genomic_DNA"/>
</dbReference>
<reference evidence="2" key="1">
    <citation type="journal article" date="2014" name="Int. J. Syst. Evol. Microbiol.">
        <title>Complete genome sequence of Corynebacterium casei LMG S-19264T (=DSM 44701T), isolated from a smear-ripened cheese.</title>
        <authorList>
            <consortium name="US DOE Joint Genome Institute (JGI-PGF)"/>
            <person name="Walter F."/>
            <person name="Albersmeier A."/>
            <person name="Kalinowski J."/>
            <person name="Ruckert C."/>
        </authorList>
    </citation>
    <scope>NUCLEOTIDE SEQUENCE</scope>
    <source>
        <strain evidence="2">JCM 15325</strain>
    </source>
</reference>
<feature type="transmembrane region" description="Helical" evidence="1">
    <location>
        <begin position="580"/>
        <end position="596"/>
    </location>
</feature>
<protein>
    <submittedName>
        <fullName evidence="2">Uncharacterized protein</fullName>
    </submittedName>
</protein>
<feature type="transmembrane region" description="Helical" evidence="1">
    <location>
        <begin position="102"/>
        <end position="128"/>
    </location>
</feature>
<dbReference type="Proteomes" id="UP000654670">
    <property type="component" value="Unassembled WGS sequence"/>
</dbReference>
<sequence>MKYKNGLIPLGYRVIASMIMSICVILSIPYATTITDAGHSMHYGIMTLILFSVFTFILFKAISIMNLRLLIISSIGGIFFSAAMVIGSDLTLNRLDVSYTKLFFSVFGFAVLLAALLAMILYYIPAAINYLYNSRIQNSGSKYFTSSLSYFLIVWAIIFICYIPALLAAYPGLYSYDAPFQLQQYNSGKFNSLIPPLHTLYMGICFSVGKNLFGSDSAGMLIYSLTQMLMMSAVFSYCCYFLAKKKTPVIVQVFSIVFFAFFPVNQIFAICTTKDVLFSAAFLIVVLFTIDMVMDSKKFFSSYLLQARYILALLLMFSLRNNGYYAFLLCIPFLLIVFRKYFLKVFLICLVCVISWNIITGPIYAALNIERGDSREALSVPIQQISRAVVYHYGGFTDEEKSAVTDLLGKEDQIKRMYLPWVSDPEKSNFDTKTLNSNLMYYVKSYVSIGLKYPRTYIYAFLELTFPDYYPDFVYKDKYGYILYQDRPLTLQAIAGGTHVVKNSKLPALDALYDNIFGYDSYQKIPVLSMIFSQGFMFWLLGITMLICLYQKRYKILLPLFMLLALWISILFGPIALIRYLYPLFVALPIMLMIVFKNKDKTEHA</sequence>
<name>A0A917S1I6_9BACL</name>
<dbReference type="InterPro" id="IPR046062">
    <property type="entry name" value="DUF6020"/>
</dbReference>
<keyword evidence="1" id="KW-0812">Transmembrane</keyword>
<keyword evidence="3" id="KW-1185">Reference proteome</keyword>
<feature type="transmembrane region" description="Helical" evidence="1">
    <location>
        <begin position="527"/>
        <end position="549"/>
    </location>
</feature>
<keyword evidence="1" id="KW-0472">Membrane</keyword>
<reference evidence="2" key="2">
    <citation type="submission" date="2020-09" db="EMBL/GenBank/DDBJ databases">
        <authorList>
            <person name="Sun Q."/>
            <person name="Ohkuma M."/>
        </authorList>
    </citation>
    <scope>NUCLEOTIDE SEQUENCE</scope>
    <source>
        <strain evidence="2">JCM 15325</strain>
    </source>
</reference>
<proteinExistence type="predicted"/>
<evidence type="ECO:0000313" key="3">
    <source>
        <dbReference type="Proteomes" id="UP000654670"/>
    </source>
</evidence>
<evidence type="ECO:0000313" key="2">
    <source>
        <dbReference type="EMBL" id="GGL48837.1"/>
    </source>
</evidence>
<gene>
    <name evidence="2" type="ORF">GCM10007968_11230</name>
</gene>
<feature type="transmembrane region" description="Helical" evidence="1">
    <location>
        <begin position="69"/>
        <end position="90"/>
    </location>
</feature>
<feature type="transmembrane region" description="Helical" evidence="1">
    <location>
        <begin position="345"/>
        <end position="367"/>
    </location>
</feature>
<dbReference type="RefSeq" id="WP_188802114.1">
    <property type="nucleotide sequence ID" value="NZ_BMOK01000004.1"/>
</dbReference>
<feature type="transmembrane region" description="Helical" evidence="1">
    <location>
        <begin position="43"/>
        <end position="62"/>
    </location>
</feature>
<feature type="transmembrane region" description="Helical" evidence="1">
    <location>
        <begin position="220"/>
        <end position="242"/>
    </location>
</feature>
<feature type="transmembrane region" description="Helical" evidence="1">
    <location>
        <begin position="249"/>
        <end position="270"/>
    </location>
</feature>
<feature type="transmembrane region" description="Helical" evidence="1">
    <location>
        <begin position="556"/>
        <end position="574"/>
    </location>
</feature>
<feature type="transmembrane region" description="Helical" evidence="1">
    <location>
        <begin position="148"/>
        <end position="170"/>
    </location>
</feature>
<comment type="caution">
    <text evidence="2">The sequence shown here is derived from an EMBL/GenBank/DDBJ whole genome shotgun (WGS) entry which is preliminary data.</text>
</comment>
<keyword evidence="1" id="KW-1133">Transmembrane helix</keyword>